<dbReference type="Proteomes" id="UP001327056">
    <property type="component" value="Chromosome"/>
</dbReference>
<dbReference type="RefSeq" id="WP_320910002.1">
    <property type="nucleotide sequence ID" value="NZ_CP139419.1"/>
</dbReference>
<evidence type="ECO:0000313" key="3">
    <source>
        <dbReference type="Proteomes" id="UP001327056"/>
    </source>
</evidence>
<evidence type="ECO:0000313" key="2">
    <source>
        <dbReference type="EMBL" id="WPS47870.1"/>
    </source>
</evidence>
<gene>
    <name evidence="2" type="ORF">SM123_06375</name>
</gene>
<keyword evidence="3" id="KW-1185">Reference proteome</keyword>
<keyword evidence="1" id="KW-0472">Membrane</keyword>
<organism evidence="2 3">
    <name type="scientific">Streptococcus lingualis</name>
    <dbReference type="NCBI Taxonomy" id="3098076"/>
    <lineage>
        <taxon>Bacteria</taxon>
        <taxon>Bacillati</taxon>
        <taxon>Bacillota</taxon>
        <taxon>Bacilli</taxon>
        <taxon>Lactobacillales</taxon>
        <taxon>Streptococcaceae</taxon>
        <taxon>Streptococcus</taxon>
    </lineage>
</organism>
<sequence>MKDSVLEFRKIMEYAPILYVLIFLLVFTVFLFLRRRAIVRRSSGPFFAPFHINRGIFYIHVPLCFSRRMIPLKEIKQITYAIFRGRSGGGSRYAFYIELRNGKTIPFFFGKSKRNEELVNKLKRNAGRYGFKVDSTGN</sequence>
<accession>A0ABZ0T0Y4</accession>
<keyword evidence="1" id="KW-1133">Transmembrane helix</keyword>
<protein>
    <submittedName>
        <fullName evidence="2">Uncharacterized protein</fullName>
    </submittedName>
</protein>
<dbReference type="EMBL" id="CP139419">
    <property type="protein sequence ID" value="WPS47870.1"/>
    <property type="molecule type" value="Genomic_DNA"/>
</dbReference>
<feature type="transmembrane region" description="Helical" evidence="1">
    <location>
        <begin position="14"/>
        <end position="33"/>
    </location>
</feature>
<reference evidence="2 3" key="1">
    <citation type="submission" date="2023-11" db="EMBL/GenBank/DDBJ databases">
        <title>Description of Streptococcus dentalis sp. nov., Streptococcus gingivalis sp. nov., Streptococcus lingualis sp. nov. isolated from human oral cavity.</title>
        <authorList>
            <person name="Choi Y.S."/>
            <person name="Goo B.J."/>
            <person name="Bae J.W."/>
        </authorList>
    </citation>
    <scope>NUCLEOTIDE SEQUENCE [LARGE SCALE GENOMIC DNA]</scope>
    <source>
        <strain evidence="2 3">S5</strain>
    </source>
</reference>
<name>A0ABZ0T0Y4_9STRE</name>
<keyword evidence="1" id="KW-0812">Transmembrane</keyword>
<proteinExistence type="predicted"/>
<evidence type="ECO:0000256" key="1">
    <source>
        <dbReference type="SAM" id="Phobius"/>
    </source>
</evidence>